<evidence type="ECO:0000313" key="1">
    <source>
        <dbReference type="EMBL" id="SOZ73022.1"/>
    </source>
</evidence>
<evidence type="ECO:0000313" key="2">
    <source>
        <dbReference type="Proteomes" id="UP000256952"/>
    </source>
</evidence>
<sequence length="34" mass="3609">MAAAVAAAHSGFTLVRGYTRVWGESPYCQGTRPP</sequence>
<comment type="caution">
    <text evidence="1">The sequence shown here is derived from an EMBL/GenBank/DDBJ whole genome shotgun (WGS) entry which is preliminary data.</text>
</comment>
<reference evidence="1 2" key="1">
    <citation type="submission" date="2018-01" db="EMBL/GenBank/DDBJ databases">
        <authorList>
            <person name="Clerissi C."/>
        </authorList>
    </citation>
    <scope>NUCLEOTIDE SEQUENCE [LARGE SCALE GENOMIC DNA]</scope>
    <source>
        <strain evidence="1">Cupriavidus taiwanensis STM 8556</strain>
    </source>
</reference>
<proteinExistence type="predicted"/>
<dbReference type="Proteomes" id="UP000256952">
    <property type="component" value="Chromosome CBM2613_b"/>
</dbReference>
<accession>A0A976B3D2</accession>
<protein>
    <submittedName>
        <fullName evidence="1">Uncharacterized protein</fullName>
    </submittedName>
</protein>
<name>A0A976B3D2_9BURK</name>
<dbReference type="EMBL" id="OFTH01000047">
    <property type="protein sequence ID" value="SOZ73022.1"/>
    <property type="molecule type" value="Genomic_DNA"/>
</dbReference>
<organism evidence="1 2">
    <name type="scientific">Cupriavidus taiwanensis</name>
    <dbReference type="NCBI Taxonomy" id="164546"/>
    <lineage>
        <taxon>Bacteria</taxon>
        <taxon>Pseudomonadati</taxon>
        <taxon>Pseudomonadota</taxon>
        <taxon>Betaproteobacteria</taxon>
        <taxon>Burkholderiales</taxon>
        <taxon>Burkholderiaceae</taxon>
        <taxon>Cupriavidus</taxon>
    </lineage>
</organism>
<gene>
    <name evidence="1" type="ORF">CBM2613_B50164</name>
</gene>
<dbReference type="AlphaFoldDB" id="A0A976B3D2"/>